<keyword evidence="3" id="KW-0862">Zinc</keyword>
<accession>A0A7S3V6G9</accession>
<dbReference type="EMBL" id="HBIO01007057">
    <property type="protein sequence ID" value="CAE0460394.1"/>
    <property type="molecule type" value="Transcribed_RNA"/>
</dbReference>
<evidence type="ECO:0000256" key="5">
    <source>
        <dbReference type="SAM" id="MobiDB-lite"/>
    </source>
</evidence>
<name>A0A7S3V6G9_9STRA</name>
<keyword evidence="2 4" id="KW-0863">Zinc-finger</keyword>
<evidence type="ECO:0000256" key="1">
    <source>
        <dbReference type="ARBA" id="ARBA00022723"/>
    </source>
</evidence>
<evidence type="ECO:0000313" key="7">
    <source>
        <dbReference type="EMBL" id="CAE0460394.1"/>
    </source>
</evidence>
<gene>
    <name evidence="7" type="ORF">CDEB00056_LOCUS5235</name>
</gene>
<dbReference type="InterPro" id="IPR011990">
    <property type="entry name" value="TPR-like_helical_dom_sf"/>
</dbReference>
<evidence type="ECO:0000256" key="2">
    <source>
        <dbReference type="ARBA" id="ARBA00022771"/>
    </source>
</evidence>
<dbReference type="SUPFAM" id="SSF81901">
    <property type="entry name" value="HCP-like"/>
    <property type="match status" value="1"/>
</dbReference>
<dbReference type="Gene3D" id="6.10.140.2220">
    <property type="match status" value="1"/>
</dbReference>
<keyword evidence="1" id="KW-0479">Metal-binding</keyword>
<dbReference type="InterPro" id="IPR002893">
    <property type="entry name" value="Znf_MYND"/>
</dbReference>
<dbReference type="GO" id="GO:0008270">
    <property type="term" value="F:zinc ion binding"/>
    <property type="evidence" value="ECO:0007669"/>
    <property type="project" value="UniProtKB-KW"/>
</dbReference>
<sequence length="852" mass="95059">MPKSKSKTSNKKKIKHRDRSERSRLCEGCSQKLDQESFHYCVCTGVKFCSVSCQQENPHEDCPGPPKTKIDFAEKLKGDDDWKKIGSMSQKQENVETVQKPSMAYIMSKGVRVVHSDLTASAYAKHADEGDTLGNQACAYLAASLYKHRILSEPKLIRTRNRRGGGTGGPTIVADNSASDNIPVLESQELAFKYFEKAAKLGHGLSMQSLAECFHEGIGCKENHRRGKQWLWRSCLHHSSGAIDLLDSRALIPLEANATSKMLDQARTHLGPGQTMSNGGPNLASLLFVLHNVMKKENYSLPPFAGTWATATVNNEPTERDEATELRTPLIGSKAIKEAMQKVDVLNSRGNHVEFAYCRRGTCKAATSQTYSHDSRQIDCQLFIVPPSPACDESVTVDDCKRWREEVKNLEYKFDYHKFSSAALYPFCVHCEKKGEQSGELMCLECEEEAVERLDAVSRGSVILSLEEALPHRGQAAIYRNKSDGSLKMETWKTYGGGEAEVVLATLAANGISAYCSPLFIAQDPNFFWPLIADHGCIRAALEFVAPHIKWDEKIGVVKQKICKQAPVMYGSRPGKCFRKCGNDFCTNLENYKSTKFSSCGSCRRRRYCSKECQDADWVVHRRECKKARPSGNNEGLHLESIQGDDAQIVDYKHEPGIYPGDDVVVHGLIAKPEYNGMVGVVGEKLETGRISLTLRSEKKVLTIKPENIYCIGVFCRSRRNKSRVFECAHGLEVCTECYFDFSTVNRLAKFKYSGEDITISFVINQVSEAYFSSVKGDDKDGVFEGVEGWPAECFGMEQHLKQRFVLKALLKTKNDLSVCAVVARAAFVTYGGLKNLHLRTNAHLEVVARKL</sequence>
<dbReference type="SUPFAM" id="SSF144232">
    <property type="entry name" value="HIT/MYND zinc finger-like"/>
    <property type="match status" value="1"/>
</dbReference>
<reference evidence="7" key="1">
    <citation type="submission" date="2021-01" db="EMBL/GenBank/DDBJ databases">
        <authorList>
            <person name="Corre E."/>
            <person name="Pelletier E."/>
            <person name="Niang G."/>
            <person name="Scheremetjew M."/>
            <person name="Finn R."/>
            <person name="Kale V."/>
            <person name="Holt S."/>
            <person name="Cochrane G."/>
            <person name="Meng A."/>
            <person name="Brown T."/>
            <person name="Cohen L."/>
        </authorList>
    </citation>
    <scope>NUCLEOTIDE SEQUENCE</scope>
    <source>
        <strain evidence="7">MM31A-1</strain>
    </source>
</reference>
<dbReference type="AlphaFoldDB" id="A0A7S3V6G9"/>
<evidence type="ECO:0000259" key="6">
    <source>
        <dbReference type="PROSITE" id="PS50865"/>
    </source>
</evidence>
<organism evidence="7">
    <name type="scientific">Chaetoceros debilis</name>
    <dbReference type="NCBI Taxonomy" id="122233"/>
    <lineage>
        <taxon>Eukaryota</taxon>
        <taxon>Sar</taxon>
        <taxon>Stramenopiles</taxon>
        <taxon>Ochrophyta</taxon>
        <taxon>Bacillariophyta</taxon>
        <taxon>Coscinodiscophyceae</taxon>
        <taxon>Chaetocerotophycidae</taxon>
        <taxon>Chaetocerotales</taxon>
        <taxon>Chaetocerotaceae</taxon>
        <taxon>Chaetoceros</taxon>
    </lineage>
</organism>
<dbReference type="Pfam" id="PF01753">
    <property type="entry name" value="zf-MYND"/>
    <property type="match status" value="1"/>
</dbReference>
<dbReference type="PROSITE" id="PS50865">
    <property type="entry name" value="ZF_MYND_2"/>
    <property type="match status" value="1"/>
</dbReference>
<feature type="domain" description="MYND-type" evidence="6">
    <location>
        <begin position="586"/>
        <end position="625"/>
    </location>
</feature>
<protein>
    <recommendedName>
        <fullName evidence="6">MYND-type domain-containing protein</fullName>
    </recommendedName>
</protein>
<feature type="compositionally biased region" description="Basic residues" evidence="5">
    <location>
        <begin position="1"/>
        <end position="17"/>
    </location>
</feature>
<proteinExistence type="predicted"/>
<evidence type="ECO:0000256" key="4">
    <source>
        <dbReference type="PROSITE-ProRule" id="PRU00134"/>
    </source>
</evidence>
<dbReference type="Gene3D" id="1.25.40.10">
    <property type="entry name" value="Tetratricopeptide repeat domain"/>
    <property type="match status" value="1"/>
</dbReference>
<evidence type="ECO:0000256" key="3">
    <source>
        <dbReference type="ARBA" id="ARBA00022833"/>
    </source>
</evidence>
<feature type="region of interest" description="Disordered" evidence="5">
    <location>
        <begin position="1"/>
        <end position="22"/>
    </location>
</feature>